<dbReference type="EMBL" id="MVGT01001025">
    <property type="protein sequence ID" value="OVA14745.1"/>
    <property type="molecule type" value="Genomic_DNA"/>
</dbReference>
<feature type="compositionally biased region" description="Basic and acidic residues" evidence="3">
    <location>
        <begin position="648"/>
        <end position="663"/>
    </location>
</feature>
<accession>A0A200QWB7</accession>
<dbReference type="PANTHER" id="PTHR46196">
    <property type="entry name" value="TRANSCRIPTION FACTOR BHLH155-LIKE ISOFORM X1-RELATED"/>
    <property type="match status" value="1"/>
</dbReference>
<keyword evidence="6" id="KW-1185">Reference proteome</keyword>
<dbReference type="AlphaFoldDB" id="A0A200QWB7"/>
<feature type="region of interest" description="Disordered" evidence="3">
    <location>
        <begin position="632"/>
        <end position="663"/>
    </location>
</feature>
<name>A0A200QWB7_MACCD</name>
<evidence type="ECO:0000256" key="3">
    <source>
        <dbReference type="SAM" id="MobiDB-lite"/>
    </source>
</evidence>
<evidence type="ECO:0000313" key="5">
    <source>
        <dbReference type="EMBL" id="OVA14745.1"/>
    </source>
</evidence>
<dbReference type="Pfam" id="PF14215">
    <property type="entry name" value="bHLH-MYC_N"/>
    <property type="match status" value="2"/>
</dbReference>
<feature type="domain" description="BHLH" evidence="4">
    <location>
        <begin position="647"/>
        <end position="696"/>
    </location>
</feature>
<dbReference type="InterPro" id="IPR025610">
    <property type="entry name" value="MYC/MYB_N"/>
</dbReference>
<keyword evidence="1" id="KW-0805">Transcription regulation</keyword>
<dbReference type="GO" id="GO:0046983">
    <property type="term" value="F:protein dimerization activity"/>
    <property type="evidence" value="ECO:0007669"/>
    <property type="project" value="InterPro"/>
</dbReference>
<protein>
    <submittedName>
        <fullName evidence="5">Myc-type</fullName>
    </submittedName>
</protein>
<evidence type="ECO:0000256" key="1">
    <source>
        <dbReference type="ARBA" id="ARBA00023015"/>
    </source>
</evidence>
<dbReference type="PANTHER" id="PTHR46196:SF2">
    <property type="entry name" value="TRANSCRIPTION FACTOR BHLH157"/>
    <property type="match status" value="1"/>
</dbReference>
<keyword evidence="2" id="KW-0804">Transcription</keyword>
<gene>
    <name evidence="5" type="ORF">BVC80_1819g68</name>
</gene>
<dbReference type="Proteomes" id="UP000195402">
    <property type="component" value="Unassembled WGS sequence"/>
</dbReference>
<dbReference type="GO" id="GO:0003700">
    <property type="term" value="F:DNA-binding transcription factor activity"/>
    <property type="evidence" value="ECO:0007669"/>
    <property type="project" value="InterPro"/>
</dbReference>
<proteinExistence type="predicted"/>
<sequence>MVTQLREVLKSLCCNNGWSYGVFWRVNRRNCMLLTLEDAYCEENIRIVIEKMFQQAHMMGEGIIGQAAFTGKNRWMFSDTYCGNWDSLGSIDNQDVFKDNSEFRRQFSSGIETIAVISVAPLGVIQFGSTQKILERLEFVDHIKSLFRQMGSVDGLLLGNSPSVLNSEIYDPSGLLTSVVDFGNSYSHCGTTSVHDESCKDLNRRAQSAKVLSQASPFTLGLNNACMSPSMNSYLFHHKHQFQTVGAEAQVILSTPNLELPQILSAATLANNSAAKNPIMSAWSNGSSTLTSFEQQLLSGMGMRGSPITFPANTHTLVPCRNTFQNFQEDSVITSLHGTRGSLSTVDNARSLEINRPVGYSSGNLVDIQLPVPLFNPTEGGPPKGSASFHKFPGEFGPTNATMDSSKRNQVSSDVPSELVAGDTFDGIPVNYSASSMQNSVSTIDSLSVCDEREKSLNFPTQLPNDNNLFDSLGLDFGCSLEKECWDDILMPESDGSHSILSTGISGCISNLDVGSAIGSQTGFFSDFGVENLFDDIVGNSIPDTKPSSEDQLSTAVVTRTGSTSVYSNQVQSTSISCLGGSVDALPPKCNPEKIEKTDVHITHKENLLKSQLGSWVEDSYSINSESAIITKSMEAGQSGKVTRKRARPGESTRPRPKDRQQIQDRVKELREIVPNGAKCSIDSLLDRTIKHMLFLQGVTKYSDTLKQAYEPKIISEDSGIVLKDNSSGGGGATWAFQVGGKTMFCPILVEDLSPLGQMLVEMLCEERGFFLEIADKIRGFGLTILKGVMEVRDDKVWARFVVEANRDVTRMDIFLSLVQLLQQTETSGISTLNQPSKIDSVVPHLKEYQQNIQRHSQSA</sequence>
<evidence type="ECO:0000256" key="2">
    <source>
        <dbReference type="ARBA" id="ARBA00023163"/>
    </source>
</evidence>
<evidence type="ECO:0000313" key="6">
    <source>
        <dbReference type="Proteomes" id="UP000195402"/>
    </source>
</evidence>
<dbReference type="OMA" id="EGQTMVC"/>
<dbReference type="SUPFAM" id="SSF47459">
    <property type="entry name" value="HLH, helix-loop-helix DNA-binding domain"/>
    <property type="match status" value="1"/>
</dbReference>
<dbReference type="InParanoid" id="A0A200QWB7"/>
<comment type="caution">
    <text evidence="5">The sequence shown here is derived from an EMBL/GenBank/DDBJ whole genome shotgun (WGS) entry which is preliminary data.</text>
</comment>
<dbReference type="OrthoDB" id="1883654at2759"/>
<dbReference type="InterPro" id="IPR036638">
    <property type="entry name" value="HLH_DNA-bd_sf"/>
</dbReference>
<organism evidence="5 6">
    <name type="scientific">Macleaya cordata</name>
    <name type="common">Five-seeded plume-poppy</name>
    <name type="synonym">Bocconia cordata</name>
    <dbReference type="NCBI Taxonomy" id="56857"/>
    <lineage>
        <taxon>Eukaryota</taxon>
        <taxon>Viridiplantae</taxon>
        <taxon>Streptophyta</taxon>
        <taxon>Embryophyta</taxon>
        <taxon>Tracheophyta</taxon>
        <taxon>Spermatophyta</taxon>
        <taxon>Magnoliopsida</taxon>
        <taxon>Ranunculales</taxon>
        <taxon>Papaveraceae</taxon>
        <taxon>Papaveroideae</taxon>
        <taxon>Macleaya</taxon>
    </lineage>
</organism>
<dbReference type="CDD" id="cd18915">
    <property type="entry name" value="bHLH_AtLHW_like"/>
    <property type="match status" value="1"/>
</dbReference>
<dbReference type="STRING" id="56857.A0A200QWB7"/>
<dbReference type="InterPro" id="IPR011598">
    <property type="entry name" value="bHLH_dom"/>
</dbReference>
<dbReference type="InterPro" id="IPR043561">
    <property type="entry name" value="LHW-like"/>
</dbReference>
<dbReference type="PROSITE" id="PS50888">
    <property type="entry name" value="BHLH"/>
    <property type="match status" value="1"/>
</dbReference>
<dbReference type="Pfam" id="PF23176">
    <property type="entry name" value="bHLH_LHW"/>
    <property type="match status" value="1"/>
</dbReference>
<evidence type="ECO:0000259" key="4">
    <source>
        <dbReference type="PROSITE" id="PS50888"/>
    </source>
</evidence>
<reference evidence="5 6" key="1">
    <citation type="journal article" date="2017" name="Mol. Plant">
        <title>The Genome of Medicinal Plant Macleaya cordata Provides New Insights into Benzylisoquinoline Alkaloids Metabolism.</title>
        <authorList>
            <person name="Liu X."/>
            <person name="Liu Y."/>
            <person name="Huang P."/>
            <person name="Ma Y."/>
            <person name="Qing Z."/>
            <person name="Tang Q."/>
            <person name="Cao H."/>
            <person name="Cheng P."/>
            <person name="Zheng Y."/>
            <person name="Yuan Z."/>
            <person name="Zhou Y."/>
            <person name="Liu J."/>
            <person name="Tang Z."/>
            <person name="Zhuo Y."/>
            <person name="Zhang Y."/>
            <person name="Yu L."/>
            <person name="Huang J."/>
            <person name="Yang P."/>
            <person name="Peng Q."/>
            <person name="Zhang J."/>
            <person name="Jiang W."/>
            <person name="Zhang Z."/>
            <person name="Lin K."/>
            <person name="Ro D.K."/>
            <person name="Chen X."/>
            <person name="Xiong X."/>
            <person name="Shang Y."/>
            <person name="Huang S."/>
            <person name="Zeng J."/>
        </authorList>
    </citation>
    <scope>NUCLEOTIDE SEQUENCE [LARGE SCALE GENOMIC DNA]</scope>
    <source>
        <strain evidence="6">cv. BLH2017</strain>
        <tissue evidence="5">Root</tissue>
    </source>
</reference>